<evidence type="ECO:0000256" key="11">
    <source>
        <dbReference type="ARBA" id="ARBA00023136"/>
    </source>
</evidence>
<keyword evidence="12" id="KW-0594">Phospholipid biosynthesis</keyword>
<keyword evidence="13" id="KW-1208">Phospholipid metabolism</keyword>
<dbReference type="PROSITE" id="PS00379">
    <property type="entry name" value="CDP_ALCOHOL_P_TRANSF"/>
    <property type="match status" value="1"/>
</dbReference>
<dbReference type="EC" id="2.7.8.8" evidence="4"/>
<dbReference type="OrthoDB" id="9777147at2"/>
<comment type="subcellular location">
    <subcellularLocation>
        <location evidence="2">Endomembrane system</location>
        <topology evidence="2">Multi-pass membrane protein</topology>
    </subcellularLocation>
</comment>
<dbReference type="PANTHER" id="PTHR14269">
    <property type="entry name" value="CDP-DIACYLGLYCEROL--GLYCEROL-3-PHOSPHATE 3-PHOSPHATIDYLTRANSFERASE-RELATED"/>
    <property type="match status" value="1"/>
</dbReference>
<evidence type="ECO:0000256" key="9">
    <source>
        <dbReference type="ARBA" id="ARBA00022989"/>
    </source>
</evidence>
<evidence type="ECO:0000256" key="2">
    <source>
        <dbReference type="ARBA" id="ARBA00004127"/>
    </source>
</evidence>
<keyword evidence="18" id="KW-1185">Reference proteome</keyword>
<dbReference type="NCBIfam" id="TIGR00473">
    <property type="entry name" value="pssA"/>
    <property type="match status" value="1"/>
</dbReference>
<evidence type="ECO:0000313" key="17">
    <source>
        <dbReference type="EMBL" id="BAM08148.1"/>
    </source>
</evidence>
<dbReference type="InterPro" id="IPR004533">
    <property type="entry name" value="CDP-diaglyc--ser_O-PTrfase"/>
</dbReference>
<protein>
    <recommendedName>
        <fullName evidence="5">CDP-diacylglycerol--serine O-phosphatidyltransferase</fullName>
        <ecNumber evidence="4">2.7.8.8</ecNumber>
    </recommendedName>
    <alternativeName>
        <fullName evidence="14">Phosphatidylserine synthase</fullName>
    </alternativeName>
</protein>
<name>I0IS99_LEPFC</name>
<evidence type="ECO:0000256" key="16">
    <source>
        <dbReference type="SAM" id="Phobius"/>
    </source>
</evidence>
<dbReference type="GO" id="GO:0016020">
    <property type="term" value="C:membrane"/>
    <property type="evidence" value="ECO:0007669"/>
    <property type="project" value="InterPro"/>
</dbReference>
<keyword evidence="11 16" id="KW-0472">Membrane</keyword>
<dbReference type="KEGG" id="lfc:LFE_2477"/>
<comment type="catalytic activity">
    <reaction evidence="1">
        <text>a CDP-1,2-diacyl-sn-glycerol + L-serine = a 1,2-diacyl-sn-glycero-3-phospho-L-serine + CMP + H(+)</text>
        <dbReference type="Rhea" id="RHEA:16913"/>
        <dbReference type="ChEBI" id="CHEBI:15378"/>
        <dbReference type="ChEBI" id="CHEBI:33384"/>
        <dbReference type="ChEBI" id="CHEBI:57262"/>
        <dbReference type="ChEBI" id="CHEBI:58332"/>
        <dbReference type="ChEBI" id="CHEBI:60377"/>
        <dbReference type="EC" id="2.7.8.8"/>
    </reaction>
</comment>
<dbReference type="InterPro" id="IPR048254">
    <property type="entry name" value="CDP_ALCOHOL_P_TRANSF_CS"/>
</dbReference>
<evidence type="ECO:0000256" key="10">
    <source>
        <dbReference type="ARBA" id="ARBA00023098"/>
    </source>
</evidence>
<evidence type="ECO:0000256" key="13">
    <source>
        <dbReference type="ARBA" id="ARBA00023264"/>
    </source>
</evidence>
<accession>I0IS99</accession>
<evidence type="ECO:0000256" key="12">
    <source>
        <dbReference type="ARBA" id="ARBA00023209"/>
    </source>
</evidence>
<dbReference type="GO" id="GO:0008654">
    <property type="term" value="P:phospholipid biosynthetic process"/>
    <property type="evidence" value="ECO:0007669"/>
    <property type="project" value="UniProtKB-KW"/>
</dbReference>
<evidence type="ECO:0000256" key="8">
    <source>
        <dbReference type="ARBA" id="ARBA00022692"/>
    </source>
</evidence>
<feature type="transmembrane region" description="Helical" evidence="16">
    <location>
        <begin position="172"/>
        <end position="192"/>
    </location>
</feature>
<gene>
    <name evidence="17" type="ordered locus">LFE_2477</name>
</gene>
<dbReference type="GO" id="GO:0003882">
    <property type="term" value="F:CDP-diacylglycerol-serine O-phosphatidyltransferase activity"/>
    <property type="evidence" value="ECO:0007669"/>
    <property type="project" value="UniProtKB-EC"/>
</dbReference>
<keyword evidence="7 15" id="KW-0808">Transferase</keyword>
<dbReference type="Gene3D" id="1.20.120.1760">
    <property type="match status" value="1"/>
</dbReference>
<feature type="transmembrane region" description="Helical" evidence="16">
    <location>
        <begin position="20"/>
        <end position="41"/>
    </location>
</feature>
<dbReference type="PANTHER" id="PTHR14269:SF61">
    <property type="entry name" value="CDP-DIACYLGLYCEROL--SERINE O-PHOSPHATIDYLTRANSFERASE"/>
    <property type="match status" value="1"/>
</dbReference>
<evidence type="ECO:0000256" key="6">
    <source>
        <dbReference type="ARBA" id="ARBA00022516"/>
    </source>
</evidence>
<evidence type="ECO:0000256" key="3">
    <source>
        <dbReference type="ARBA" id="ARBA00010441"/>
    </source>
</evidence>
<dbReference type="PATRIC" id="fig|1162668.3.peg.2939"/>
<dbReference type="InterPro" id="IPR000462">
    <property type="entry name" value="CDP-OH_P_trans"/>
</dbReference>
<dbReference type="InterPro" id="IPR043130">
    <property type="entry name" value="CDP-OH_PTrfase_TM_dom"/>
</dbReference>
<evidence type="ECO:0000313" key="18">
    <source>
        <dbReference type="Proteomes" id="UP000007382"/>
    </source>
</evidence>
<dbReference type="Pfam" id="PF01066">
    <property type="entry name" value="CDP-OH_P_transf"/>
    <property type="match status" value="1"/>
</dbReference>
<proteinExistence type="inferred from homology"/>
<sequence>MDTYPHDEEGNAGSRTRSRGIYILPNLFTTGNLFFGFLAILSSFQHDFKKAAFSILIASVFDNLDGKVARLARATSQFGVEYDSLADLVSFGVAPAFLVLNASLGGYHRLGLMAAFLFAACGALRLARFNVITSKVSSRYFIGLPIPAGALFIASAEIVSTGPLSTVIPFSPMFFLVSTYLVSILMVSPIPYRSFKEVRFLKKPQHTFVSVLLVSLLFVLYPKQSFFLVILTYALLGPSEFIVYRFFMKRPQILETLPNPPASPTGRSLKSRLLSDRFSHPKKH</sequence>
<keyword evidence="9 16" id="KW-1133">Transmembrane helix</keyword>
<evidence type="ECO:0000256" key="7">
    <source>
        <dbReference type="ARBA" id="ARBA00022679"/>
    </source>
</evidence>
<dbReference type="STRING" id="1162668.LFE_2477"/>
<keyword evidence="6" id="KW-0444">Lipid biosynthesis</keyword>
<dbReference type="eggNOG" id="COG1183">
    <property type="taxonomic scope" value="Bacteria"/>
</dbReference>
<dbReference type="EMBL" id="AP012342">
    <property type="protein sequence ID" value="BAM08148.1"/>
    <property type="molecule type" value="Genomic_DNA"/>
</dbReference>
<reference evidence="17 18" key="1">
    <citation type="journal article" date="2012" name="J. Bacteriol.">
        <title>Complete Genome Sequence of Leptospirillum ferrooxidans Strain C2-3, Isolated from a Fresh Volcanic Ash Deposit on the Island of Miyake, Japan.</title>
        <authorList>
            <person name="Fujimura R."/>
            <person name="Sato Y."/>
            <person name="Nishizawa T."/>
            <person name="Oshima K."/>
            <person name="Kim S.-W."/>
            <person name="Hattori M."/>
            <person name="Kamijo T."/>
            <person name="Ohta H."/>
        </authorList>
    </citation>
    <scope>NUCLEOTIDE SEQUENCE [LARGE SCALE GENOMIC DNA]</scope>
    <source>
        <strain evidence="17 18">C2-3</strain>
    </source>
</reference>
<dbReference type="HOGENOM" id="CLU_049944_2_0_0"/>
<feature type="transmembrane region" description="Helical" evidence="16">
    <location>
        <begin position="140"/>
        <end position="160"/>
    </location>
</feature>
<evidence type="ECO:0000256" key="4">
    <source>
        <dbReference type="ARBA" id="ARBA00013174"/>
    </source>
</evidence>
<reference evidence="18" key="2">
    <citation type="submission" date="2012-03" db="EMBL/GenBank/DDBJ databases">
        <title>The complete genome sequence of the pioneer microbe on fresh volcanic deposit, Leptospirillum ferrooxidans strain C2-3.</title>
        <authorList>
            <person name="Fujimura R."/>
            <person name="Sato Y."/>
            <person name="Nishizawa T."/>
            <person name="Nanba K."/>
            <person name="Oshima K."/>
            <person name="Hattori M."/>
            <person name="Kamijo T."/>
            <person name="Ohta H."/>
        </authorList>
    </citation>
    <scope>NUCLEOTIDE SEQUENCE [LARGE SCALE GENOMIC DNA]</scope>
    <source>
        <strain evidence="18">C2-3</strain>
    </source>
</reference>
<dbReference type="RefSeq" id="WP_014450631.1">
    <property type="nucleotide sequence ID" value="NC_017094.1"/>
</dbReference>
<evidence type="ECO:0000256" key="15">
    <source>
        <dbReference type="RuleBase" id="RU003750"/>
    </source>
</evidence>
<comment type="similarity">
    <text evidence="3 15">Belongs to the CDP-alcohol phosphatidyltransferase class-I family.</text>
</comment>
<evidence type="ECO:0000256" key="1">
    <source>
        <dbReference type="ARBA" id="ARBA00000287"/>
    </source>
</evidence>
<feature type="transmembrane region" description="Helical" evidence="16">
    <location>
        <begin position="204"/>
        <end position="221"/>
    </location>
</feature>
<keyword evidence="8 16" id="KW-0812">Transmembrane</keyword>
<keyword evidence="10" id="KW-0443">Lipid metabolism</keyword>
<organism evidence="17 18">
    <name type="scientific">Leptospirillum ferrooxidans (strain C2-3)</name>
    <dbReference type="NCBI Taxonomy" id="1162668"/>
    <lineage>
        <taxon>Bacteria</taxon>
        <taxon>Pseudomonadati</taxon>
        <taxon>Nitrospirota</taxon>
        <taxon>Nitrospiria</taxon>
        <taxon>Nitrospirales</taxon>
        <taxon>Nitrospiraceae</taxon>
        <taxon>Leptospirillum</taxon>
    </lineage>
</organism>
<feature type="transmembrane region" description="Helical" evidence="16">
    <location>
        <begin position="110"/>
        <end position="128"/>
    </location>
</feature>
<dbReference type="InterPro" id="IPR050324">
    <property type="entry name" value="CDP-alcohol_PTase-I"/>
</dbReference>
<dbReference type="Proteomes" id="UP000007382">
    <property type="component" value="Chromosome"/>
</dbReference>
<evidence type="ECO:0000256" key="5">
    <source>
        <dbReference type="ARBA" id="ARBA00017171"/>
    </source>
</evidence>
<dbReference type="GO" id="GO:0012505">
    <property type="term" value="C:endomembrane system"/>
    <property type="evidence" value="ECO:0007669"/>
    <property type="project" value="UniProtKB-SubCell"/>
</dbReference>
<evidence type="ECO:0000256" key="14">
    <source>
        <dbReference type="ARBA" id="ARBA00032361"/>
    </source>
</evidence>
<feature type="transmembrane region" description="Helical" evidence="16">
    <location>
        <begin position="227"/>
        <end position="247"/>
    </location>
</feature>
<dbReference type="AlphaFoldDB" id="I0IS99"/>